<dbReference type="EnsemblPlants" id="Solyc02g090877.1.1">
    <property type="protein sequence ID" value="Solyc02g090877.1.1.1"/>
    <property type="gene ID" value="Solyc02g090877.1"/>
</dbReference>
<evidence type="ECO:0000313" key="2">
    <source>
        <dbReference type="Proteomes" id="UP000004994"/>
    </source>
</evidence>
<reference evidence="1" key="2">
    <citation type="submission" date="2019-01" db="UniProtKB">
        <authorList>
            <consortium name="EnsemblPlants"/>
        </authorList>
    </citation>
    <scope>IDENTIFICATION</scope>
    <source>
        <strain evidence="1">cv. Heinz 1706</strain>
    </source>
</reference>
<dbReference type="Proteomes" id="UP000004994">
    <property type="component" value="Chromosome 2"/>
</dbReference>
<organism evidence="1">
    <name type="scientific">Solanum lycopersicum</name>
    <name type="common">Tomato</name>
    <name type="synonym">Lycopersicon esculentum</name>
    <dbReference type="NCBI Taxonomy" id="4081"/>
    <lineage>
        <taxon>Eukaryota</taxon>
        <taxon>Viridiplantae</taxon>
        <taxon>Streptophyta</taxon>
        <taxon>Embryophyta</taxon>
        <taxon>Tracheophyta</taxon>
        <taxon>Spermatophyta</taxon>
        <taxon>Magnoliopsida</taxon>
        <taxon>eudicotyledons</taxon>
        <taxon>Gunneridae</taxon>
        <taxon>Pentapetalae</taxon>
        <taxon>asterids</taxon>
        <taxon>lamiids</taxon>
        <taxon>Solanales</taxon>
        <taxon>Solanaceae</taxon>
        <taxon>Solanoideae</taxon>
        <taxon>Solaneae</taxon>
        <taxon>Solanum</taxon>
        <taxon>Solanum subgen. Lycopersicon</taxon>
    </lineage>
</organism>
<evidence type="ECO:0000313" key="1">
    <source>
        <dbReference type="EnsemblPlants" id="Solyc02g090877.1.1.1"/>
    </source>
</evidence>
<keyword evidence="2" id="KW-1185">Reference proteome</keyword>
<reference evidence="1" key="1">
    <citation type="journal article" date="2012" name="Nature">
        <title>The tomato genome sequence provides insights into fleshy fruit evolution.</title>
        <authorList>
            <consortium name="Tomato Genome Consortium"/>
        </authorList>
    </citation>
    <scope>NUCLEOTIDE SEQUENCE [LARGE SCALE GENOMIC DNA]</scope>
    <source>
        <strain evidence="1">cv. Heinz 1706</strain>
    </source>
</reference>
<sequence>MNNLSLKPKTVCIRRLS</sequence>
<dbReference type="InParanoid" id="A0A3Q7FA93"/>
<dbReference type="AlphaFoldDB" id="A0A3Q7FA93"/>
<dbReference type="Gramene" id="Solyc02g090877.1.1">
    <property type="protein sequence ID" value="Solyc02g090877.1.1.1"/>
    <property type="gene ID" value="Solyc02g090877.1"/>
</dbReference>
<name>A0A3Q7FA93_SOLLC</name>
<accession>A0A3Q7FA93</accession>
<protein>
    <submittedName>
        <fullName evidence="1">Uncharacterized protein</fullName>
    </submittedName>
</protein>
<proteinExistence type="predicted"/>